<keyword evidence="3" id="KW-1185">Reference proteome</keyword>
<feature type="compositionally biased region" description="Gly residues" evidence="1">
    <location>
        <begin position="17"/>
        <end position="27"/>
    </location>
</feature>
<sequence>MELVLQSTYMVVSTMQTGGGNSSGGAPGNSTGTMRTTGATSADGGGTFIDVWASNLEEEFARLREIVKKYPYVAMVSHTHPQFQCRLTIRLCCLP</sequence>
<feature type="non-terminal residue" evidence="2">
    <location>
        <position position="1"/>
    </location>
</feature>
<dbReference type="Gene3D" id="3.30.420.10">
    <property type="entry name" value="Ribonuclease H-like superfamily/Ribonuclease H"/>
    <property type="match status" value="1"/>
</dbReference>
<feature type="region of interest" description="Disordered" evidence="1">
    <location>
        <begin position="16"/>
        <end position="41"/>
    </location>
</feature>
<evidence type="ECO:0000256" key="1">
    <source>
        <dbReference type="SAM" id="MobiDB-lite"/>
    </source>
</evidence>
<dbReference type="EMBL" id="CASHTH010001029">
    <property type="protein sequence ID" value="CAI8010327.1"/>
    <property type="molecule type" value="Genomic_DNA"/>
</dbReference>
<protein>
    <submittedName>
        <fullName evidence="2">Uncharacterized protein</fullName>
    </submittedName>
</protein>
<dbReference type="InterPro" id="IPR036397">
    <property type="entry name" value="RNaseH_sf"/>
</dbReference>
<dbReference type="GO" id="GO:0003676">
    <property type="term" value="F:nucleic acid binding"/>
    <property type="evidence" value="ECO:0007669"/>
    <property type="project" value="InterPro"/>
</dbReference>
<name>A0AA35RG22_GEOBA</name>
<comment type="caution">
    <text evidence="2">The sequence shown here is derived from an EMBL/GenBank/DDBJ whole genome shotgun (WGS) entry which is preliminary data.</text>
</comment>
<dbReference type="AlphaFoldDB" id="A0AA35RG22"/>
<proteinExistence type="predicted"/>
<evidence type="ECO:0000313" key="3">
    <source>
        <dbReference type="Proteomes" id="UP001174909"/>
    </source>
</evidence>
<reference evidence="2" key="1">
    <citation type="submission" date="2023-03" db="EMBL/GenBank/DDBJ databases">
        <authorList>
            <person name="Steffen K."/>
            <person name="Cardenas P."/>
        </authorList>
    </citation>
    <scope>NUCLEOTIDE SEQUENCE</scope>
</reference>
<organism evidence="2 3">
    <name type="scientific">Geodia barretti</name>
    <name type="common">Barrett's horny sponge</name>
    <dbReference type="NCBI Taxonomy" id="519541"/>
    <lineage>
        <taxon>Eukaryota</taxon>
        <taxon>Metazoa</taxon>
        <taxon>Porifera</taxon>
        <taxon>Demospongiae</taxon>
        <taxon>Heteroscleromorpha</taxon>
        <taxon>Tetractinellida</taxon>
        <taxon>Astrophorina</taxon>
        <taxon>Geodiidae</taxon>
        <taxon>Geodia</taxon>
    </lineage>
</organism>
<evidence type="ECO:0000313" key="2">
    <source>
        <dbReference type="EMBL" id="CAI8010327.1"/>
    </source>
</evidence>
<accession>A0AA35RG22</accession>
<dbReference type="Proteomes" id="UP001174909">
    <property type="component" value="Unassembled WGS sequence"/>
</dbReference>
<feature type="compositionally biased region" description="Low complexity" evidence="1">
    <location>
        <begin position="28"/>
        <end position="41"/>
    </location>
</feature>
<gene>
    <name evidence="2" type="ORF">GBAR_LOCUS6811</name>
</gene>